<dbReference type="OrthoDB" id="10048207at2759"/>
<evidence type="ECO:0000313" key="2">
    <source>
        <dbReference type="Proteomes" id="UP000601435"/>
    </source>
</evidence>
<dbReference type="EMBL" id="CAJNJA010101719">
    <property type="protein sequence ID" value="CAE7944420.1"/>
    <property type="molecule type" value="Genomic_DNA"/>
</dbReference>
<dbReference type="Gene3D" id="3.30.830.10">
    <property type="entry name" value="Metalloenzyme, LuxS/M16 peptidase-like"/>
    <property type="match status" value="1"/>
</dbReference>
<keyword evidence="2" id="KW-1185">Reference proteome</keyword>
<name>A0A813CPQ1_9DINO</name>
<gene>
    <name evidence="1" type="ORF">SNEC2469_LOCUS35335</name>
</gene>
<accession>A0A813CPQ1</accession>
<sequence>VLYVAGLVQGTSRSADEMEAAIEGIFWKRLPDFLENLTADAIDSYRKALLQQYLQPPSSIEEERKHFFGPVKHHGACQIPRSNIESFELLGEVVRFANSSDFNKDLLTRSWSQLMAPSGGWRHKVVVKYFGKSVPERPDSTSWRLAMQKRGVPEQALSQLTEEHTKTMVLQTADSAARVALSRGDKQGGAYFPTDLHCRRERDPRTISFLARRMSAR</sequence>
<evidence type="ECO:0000313" key="1">
    <source>
        <dbReference type="EMBL" id="CAE7944420.1"/>
    </source>
</evidence>
<dbReference type="Proteomes" id="UP000601435">
    <property type="component" value="Unassembled WGS sequence"/>
</dbReference>
<comment type="caution">
    <text evidence="1">The sequence shown here is derived from an EMBL/GenBank/DDBJ whole genome shotgun (WGS) entry which is preliminary data.</text>
</comment>
<feature type="non-terminal residue" evidence="1">
    <location>
        <position position="217"/>
    </location>
</feature>
<dbReference type="AlphaFoldDB" id="A0A813CPQ1"/>
<reference evidence="1" key="1">
    <citation type="submission" date="2021-02" db="EMBL/GenBank/DDBJ databases">
        <authorList>
            <person name="Dougan E. K."/>
            <person name="Rhodes N."/>
            <person name="Thang M."/>
            <person name="Chan C."/>
        </authorList>
    </citation>
    <scope>NUCLEOTIDE SEQUENCE</scope>
</reference>
<protein>
    <submittedName>
        <fullName evidence="1">Uncharacterized protein</fullName>
    </submittedName>
</protein>
<proteinExistence type="predicted"/>
<organism evidence="1 2">
    <name type="scientific">Symbiodinium necroappetens</name>
    <dbReference type="NCBI Taxonomy" id="1628268"/>
    <lineage>
        <taxon>Eukaryota</taxon>
        <taxon>Sar</taxon>
        <taxon>Alveolata</taxon>
        <taxon>Dinophyceae</taxon>
        <taxon>Suessiales</taxon>
        <taxon>Symbiodiniaceae</taxon>
        <taxon>Symbiodinium</taxon>
    </lineage>
</organism>